<evidence type="ECO:0000256" key="1">
    <source>
        <dbReference type="ARBA" id="ARBA00006484"/>
    </source>
</evidence>
<dbReference type="EMBL" id="JBHLUB010000026">
    <property type="protein sequence ID" value="MFC0581891.1"/>
    <property type="molecule type" value="Genomic_DNA"/>
</dbReference>
<dbReference type="NCBIfam" id="NF006073">
    <property type="entry name" value="PRK08219.1"/>
    <property type="match status" value="1"/>
</dbReference>
<dbReference type="SUPFAM" id="SSF51735">
    <property type="entry name" value="NAD(P)-binding Rossmann-fold domains"/>
    <property type="match status" value="1"/>
</dbReference>
<evidence type="ECO:0000313" key="5">
    <source>
        <dbReference type="Proteomes" id="UP001589862"/>
    </source>
</evidence>
<dbReference type="Pfam" id="PF00106">
    <property type="entry name" value="adh_short"/>
    <property type="match status" value="1"/>
</dbReference>
<evidence type="ECO:0000256" key="3">
    <source>
        <dbReference type="SAM" id="MobiDB-lite"/>
    </source>
</evidence>
<comment type="similarity">
    <text evidence="1">Belongs to the short-chain dehydrogenases/reductases (SDR) family.</text>
</comment>
<dbReference type="InterPro" id="IPR002347">
    <property type="entry name" value="SDR_fam"/>
</dbReference>
<feature type="region of interest" description="Disordered" evidence="3">
    <location>
        <begin position="1"/>
        <end position="26"/>
    </location>
</feature>
<reference evidence="4 5" key="1">
    <citation type="submission" date="2024-09" db="EMBL/GenBank/DDBJ databases">
        <authorList>
            <person name="Sun Q."/>
            <person name="Mori K."/>
        </authorList>
    </citation>
    <scope>NUCLEOTIDE SEQUENCE [LARGE SCALE GENOMIC DNA]</scope>
    <source>
        <strain evidence="4 5">NCAIM B.02604</strain>
    </source>
</reference>
<proteinExistence type="inferred from homology"/>
<evidence type="ECO:0000313" key="4">
    <source>
        <dbReference type="EMBL" id="MFC0581891.1"/>
    </source>
</evidence>
<accession>A0ABV6P9V0</accession>
<dbReference type="PROSITE" id="PS00061">
    <property type="entry name" value="ADH_SHORT"/>
    <property type="match status" value="1"/>
</dbReference>
<name>A0ABV6P9V0_9MICC</name>
<dbReference type="PRINTS" id="PR00081">
    <property type="entry name" value="GDHRDH"/>
</dbReference>
<sequence length="256" mass="27546">MNNPDAHTQPEQATEQSTKEGSASEGRPVALITGASSGIGRAVAVALADTHHIVVGGRDVQRVNELVEQLPAASPFVVDLLDSDAVRRAAAEVVERLGRVDVLVHSAEMMFKAPSESFTRVQWRHGFEVNVFAPVELTNALLPTLRASHADVVFLNSGSGLYTYPGGTLYCGTKFALKAFADALREEERANDVRVISIHPGRVATPMQVHARALDNLPYEPEKYATVEDIAATIKVALETSRAATVETVVVRPSRA</sequence>
<comment type="caution">
    <text evidence="4">The sequence shown here is derived from an EMBL/GenBank/DDBJ whole genome shotgun (WGS) entry which is preliminary data.</text>
</comment>
<dbReference type="PANTHER" id="PTHR44196">
    <property type="entry name" value="DEHYDROGENASE/REDUCTASE SDR FAMILY MEMBER 7B"/>
    <property type="match status" value="1"/>
</dbReference>
<gene>
    <name evidence="4" type="ORF">ACFFFR_05780</name>
</gene>
<dbReference type="Proteomes" id="UP001589862">
    <property type="component" value="Unassembled WGS sequence"/>
</dbReference>
<dbReference type="InterPro" id="IPR020904">
    <property type="entry name" value="Sc_DH/Rdtase_CS"/>
</dbReference>
<dbReference type="PANTHER" id="PTHR44196:SF1">
    <property type="entry name" value="DEHYDROGENASE_REDUCTASE SDR FAMILY MEMBER 7B"/>
    <property type="match status" value="1"/>
</dbReference>
<protein>
    <submittedName>
        <fullName evidence="4">SDR family oxidoreductase</fullName>
    </submittedName>
</protein>
<keyword evidence="2" id="KW-0560">Oxidoreductase</keyword>
<dbReference type="InterPro" id="IPR036291">
    <property type="entry name" value="NAD(P)-bd_dom_sf"/>
</dbReference>
<dbReference type="Gene3D" id="3.40.50.720">
    <property type="entry name" value="NAD(P)-binding Rossmann-like Domain"/>
    <property type="match status" value="1"/>
</dbReference>
<feature type="compositionally biased region" description="Polar residues" evidence="3">
    <location>
        <begin position="1"/>
        <end position="21"/>
    </location>
</feature>
<evidence type="ECO:0000256" key="2">
    <source>
        <dbReference type="ARBA" id="ARBA00023002"/>
    </source>
</evidence>
<dbReference type="RefSeq" id="WP_377458629.1">
    <property type="nucleotide sequence ID" value="NZ_JBHLUB010000026.1"/>
</dbReference>
<organism evidence="4 5">
    <name type="scientific">Micrococcoides hystricis</name>
    <dbReference type="NCBI Taxonomy" id="1572761"/>
    <lineage>
        <taxon>Bacteria</taxon>
        <taxon>Bacillati</taxon>
        <taxon>Actinomycetota</taxon>
        <taxon>Actinomycetes</taxon>
        <taxon>Micrococcales</taxon>
        <taxon>Micrococcaceae</taxon>
        <taxon>Micrococcoides</taxon>
    </lineage>
</organism>
<keyword evidence="5" id="KW-1185">Reference proteome</keyword>